<dbReference type="InterPro" id="IPR011990">
    <property type="entry name" value="TPR-like_helical_dom_sf"/>
</dbReference>
<accession>A0ABP5RMI5</accession>
<name>A0ABP5RMI5_9ACTN</name>
<dbReference type="InterPro" id="IPR027417">
    <property type="entry name" value="P-loop_NTPase"/>
</dbReference>
<evidence type="ECO:0000313" key="2">
    <source>
        <dbReference type="Proteomes" id="UP001500305"/>
    </source>
</evidence>
<gene>
    <name evidence="1" type="primary">fxsT</name>
    <name evidence="1" type="ORF">GCM10010430_57070</name>
</gene>
<reference evidence="2" key="1">
    <citation type="journal article" date="2019" name="Int. J. Syst. Evol. Microbiol.">
        <title>The Global Catalogue of Microorganisms (GCM) 10K type strain sequencing project: providing services to taxonomists for standard genome sequencing and annotation.</title>
        <authorList>
            <consortium name="The Broad Institute Genomics Platform"/>
            <consortium name="The Broad Institute Genome Sequencing Center for Infectious Disease"/>
            <person name="Wu L."/>
            <person name="Ma J."/>
        </authorList>
    </citation>
    <scope>NUCLEOTIDE SEQUENCE [LARGE SCALE GENOMIC DNA]</scope>
    <source>
        <strain evidence="2">JCM 7356</strain>
    </source>
</reference>
<dbReference type="Proteomes" id="UP001500305">
    <property type="component" value="Unassembled WGS sequence"/>
</dbReference>
<dbReference type="SUPFAM" id="SSF52540">
    <property type="entry name" value="P-loop containing nucleoside triphosphate hydrolases"/>
    <property type="match status" value="1"/>
</dbReference>
<protein>
    <submittedName>
        <fullName evidence="1">FxSxx-COOH system tetratricopeptide repeat protein</fullName>
    </submittedName>
</protein>
<keyword evidence="2" id="KW-1185">Reference proteome</keyword>
<dbReference type="Gene3D" id="1.25.40.10">
    <property type="entry name" value="Tetratricopeptide repeat domain"/>
    <property type="match status" value="1"/>
</dbReference>
<sequence length="761" mass="83327">MAYYAGRHAPAAWPHQVGAVPNAARCFQRRAVVDTHDAPARCRILVGAAGVGKSQLAANEARTAWQAGQLDLLVWVTADSRAAILTAYAQAIAEITGGDPADPEQGAREFLAWLRPGGAGATVRRLIVLDGLVDPDDLRGLWPPDQPVGRTLVTTWRRDLAREGLGRQVVTVPSFSSAEAFGYLTAVLAASGRVEPPEQLEALARELGHLPLALAQAAAYLGSTGLSCADYLRLLCDDGRRLADLVPDPGGLPDEQSLPLPYAWDLALERADALAPVGTARMLLELAAPLASDGIPAAVLIAAVRYLDRQRTDRPAEDAEPDERADETLALLHRWSLLDYDPADQDRSVRVHPMVQRAVREGVPASRAAELADVAAHLLFVASRTSADEANSMTFFLVPPRDRAPHLRSRALDFPPDVLRSNVEALTRNAPAMMLGAGEPELRYGWSTGQELHDLVLRVGDTLADDGRPQAALDYFVALLPTTADRLGARHESVTKLRGRIARLRAESGDLTAAITEYRRMIGDQLALLAPEYELYPSQRIRLIEEVTELRYRLAYWLEQAGDLPGVARVYRDLLADDRYIAAVYGRTGPPDFTLRRDAAEWQGKAGDAAGAVVVYRQLVNEQFRTCGRENSGTFDTRFSFGHWLGESGDARGAVTVLTDLLNDQLRLEQREIAQGARDMWSNPYAVAANTDRSAIFRTRAALARWRGQSGDPRGAVALLSDLLNEQLRVLRPDHPDLATTQQALTYWQEQSRGRGWLRGR</sequence>
<dbReference type="RefSeq" id="WP_344639375.1">
    <property type="nucleotide sequence ID" value="NZ_BAAATR010000031.1"/>
</dbReference>
<proteinExistence type="predicted"/>
<comment type="caution">
    <text evidence="1">The sequence shown here is derived from an EMBL/GenBank/DDBJ whole genome shotgun (WGS) entry which is preliminary data.</text>
</comment>
<organism evidence="1 2">
    <name type="scientific">Kitasatospora cystarginea</name>
    <dbReference type="NCBI Taxonomy" id="58350"/>
    <lineage>
        <taxon>Bacteria</taxon>
        <taxon>Bacillati</taxon>
        <taxon>Actinomycetota</taxon>
        <taxon>Actinomycetes</taxon>
        <taxon>Kitasatosporales</taxon>
        <taxon>Streptomycetaceae</taxon>
        <taxon>Kitasatospora</taxon>
    </lineage>
</organism>
<dbReference type="EMBL" id="BAAATR010000031">
    <property type="protein sequence ID" value="GAA2264864.1"/>
    <property type="molecule type" value="Genomic_DNA"/>
</dbReference>
<evidence type="ECO:0000313" key="1">
    <source>
        <dbReference type="EMBL" id="GAA2264864.1"/>
    </source>
</evidence>
<dbReference type="Gene3D" id="3.40.50.300">
    <property type="entry name" value="P-loop containing nucleotide triphosphate hydrolases"/>
    <property type="match status" value="1"/>
</dbReference>